<comment type="caution">
    <text evidence="1">The sequence shown here is derived from an EMBL/GenBank/DDBJ whole genome shotgun (WGS) entry which is preliminary data.</text>
</comment>
<sequence length="79" mass="8995">MATGGYARRLVFNPNKMEAFNGVFVDKLRQFGLIDHVVDHFDMTYPWHYITDAMMGCTTAELRRRCSGGTVALVTRLHS</sequence>
<dbReference type="Proteomes" id="UP000326396">
    <property type="component" value="Linkage Group LG7"/>
</dbReference>
<reference evidence="1 2" key="1">
    <citation type="submission" date="2019-05" db="EMBL/GenBank/DDBJ databases">
        <title>Mikania micrantha, genome provides insights into the molecular mechanism of rapid growth.</title>
        <authorList>
            <person name="Liu B."/>
        </authorList>
    </citation>
    <scope>NUCLEOTIDE SEQUENCE [LARGE SCALE GENOMIC DNA]</scope>
    <source>
        <strain evidence="1">NLD-2019</strain>
        <tissue evidence="1">Leaf</tissue>
    </source>
</reference>
<evidence type="ECO:0000313" key="1">
    <source>
        <dbReference type="EMBL" id="KAD3067578.1"/>
    </source>
</evidence>
<dbReference type="OrthoDB" id="2015909at2759"/>
<organism evidence="1 2">
    <name type="scientific">Mikania micrantha</name>
    <name type="common">bitter vine</name>
    <dbReference type="NCBI Taxonomy" id="192012"/>
    <lineage>
        <taxon>Eukaryota</taxon>
        <taxon>Viridiplantae</taxon>
        <taxon>Streptophyta</taxon>
        <taxon>Embryophyta</taxon>
        <taxon>Tracheophyta</taxon>
        <taxon>Spermatophyta</taxon>
        <taxon>Magnoliopsida</taxon>
        <taxon>eudicotyledons</taxon>
        <taxon>Gunneridae</taxon>
        <taxon>Pentapetalae</taxon>
        <taxon>asterids</taxon>
        <taxon>campanulids</taxon>
        <taxon>Asterales</taxon>
        <taxon>Asteraceae</taxon>
        <taxon>Asteroideae</taxon>
        <taxon>Heliantheae alliance</taxon>
        <taxon>Eupatorieae</taxon>
        <taxon>Mikania</taxon>
    </lineage>
</organism>
<dbReference type="PANTHER" id="PTHR35124:SF1">
    <property type="entry name" value="CYTOCHROME P450 FAMILY PROTEIN"/>
    <property type="match status" value="1"/>
</dbReference>
<proteinExistence type="predicted"/>
<keyword evidence="2" id="KW-1185">Reference proteome</keyword>
<protein>
    <submittedName>
        <fullName evidence="1">Uncharacterized protein</fullName>
    </submittedName>
</protein>
<dbReference type="AlphaFoldDB" id="A0A5N6M150"/>
<evidence type="ECO:0000313" key="2">
    <source>
        <dbReference type="Proteomes" id="UP000326396"/>
    </source>
</evidence>
<name>A0A5N6M150_9ASTR</name>
<dbReference type="EMBL" id="SZYD01000017">
    <property type="protein sequence ID" value="KAD3067578.1"/>
    <property type="molecule type" value="Genomic_DNA"/>
</dbReference>
<gene>
    <name evidence="1" type="ORF">E3N88_35458</name>
</gene>
<dbReference type="PANTHER" id="PTHR35124">
    <property type="entry name" value="CYTOCHROME P450 FAMILY PROTEIN"/>
    <property type="match status" value="1"/>
</dbReference>
<accession>A0A5N6M150</accession>